<evidence type="ECO:0008006" key="9">
    <source>
        <dbReference type="Google" id="ProtNLM"/>
    </source>
</evidence>
<feature type="transmembrane region" description="Helical" evidence="6">
    <location>
        <begin position="385"/>
        <end position="402"/>
    </location>
</feature>
<feature type="transmembrane region" description="Helical" evidence="6">
    <location>
        <begin position="175"/>
        <end position="196"/>
    </location>
</feature>
<proteinExistence type="predicted"/>
<evidence type="ECO:0000256" key="1">
    <source>
        <dbReference type="ARBA" id="ARBA00004651"/>
    </source>
</evidence>
<keyword evidence="2" id="KW-1003">Cell membrane</keyword>
<protein>
    <recommendedName>
        <fullName evidence="9">Membrane protein involved in the export of O-antigen and teichoic acid</fullName>
    </recommendedName>
</protein>
<dbReference type="RefSeq" id="WP_150924056.1">
    <property type="nucleotide sequence ID" value="NZ_CP044232.1"/>
</dbReference>
<gene>
    <name evidence="7" type="ORF">F6J85_04760</name>
</gene>
<organism evidence="7 8">
    <name type="scientific">Microbacterium lushaniae</name>
    <dbReference type="NCBI Taxonomy" id="2614639"/>
    <lineage>
        <taxon>Bacteria</taxon>
        <taxon>Bacillati</taxon>
        <taxon>Actinomycetota</taxon>
        <taxon>Actinomycetes</taxon>
        <taxon>Micrococcales</taxon>
        <taxon>Microbacteriaceae</taxon>
        <taxon>Microbacterium</taxon>
    </lineage>
</organism>
<feature type="transmembrane region" description="Helical" evidence="6">
    <location>
        <begin position="358"/>
        <end position="379"/>
    </location>
</feature>
<evidence type="ECO:0000256" key="2">
    <source>
        <dbReference type="ARBA" id="ARBA00022475"/>
    </source>
</evidence>
<evidence type="ECO:0000313" key="8">
    <source>
        <dbReference type="Proteomes" id="UP000325516"/>
    </source>
</evidence>
<evidence type="ECO:0000256" key="5">
    <source>
        <dbReference type="ARBA" id="ARBA00023136"/>
    </source>
</evidence>
<dbReference type="AlphaFoldDB" id="A0A5J6L1Y9"/>
<dbReference type="KEGG" id="mlz:F6J85_04760"/>
<dbReference type="GO" id="GO:0005886">
    <property type="term" value="C:plasma membrane"/>
    <property type="evidence" value="ECO:0007669"/>
    <property type="project" value="UniProtKB-SubCell"/>
</dbReference>
<dbReference type="PANTHER" id="PTHR30250:SF11">
    <property type="entry name" value="O-ANTIGEN TRANSPORTER-RELATED"/>
    <property type="match status" value="1"/>
</dbReference>
<feature type="transmembrane region" description="Helical" evidence="6">
    <location>
        <begin position="91"/>
        <end position="111"/>
    </location>
</feature>
<dbReference type="Proteomes" id="UP000325516">
    <property type="component" value="Chromosome"/>
</dbReference>
<comment type="subcellular location">
    <subcellularLocation>
        <location evidence="1">Cell membrane</location>
        <topology evidence="1">Multi-pass membrane protein</topology>
    </subcellularLocation>
</comment>
<keyword evidence="5 6" id="KW-0472">Membrane</keyword>
<sequence length="420" mass="43681">MTRLGALLRHDLLRRSILFAAPILASTVVGVFSIPVLVAAVGAQQWAVLVVLQSIGQFFAILVAFGWGATGPSMVAARPRHERRQFYLDSLVARGVVFVLAIPLAAGLGMLVTGQGLVNALLSAVAYAAPGIGAAWYFIGGNRPAALFFLDALPLIVGQVAGLVAVLMWPDLTAYLAGVAAFAVVGSILSATFVLTRADDGPVSWRARRPLISLYSSQLGGTATMVSGSIYSTLPPTLVQIVAPAMLPVYAIADRLYKYAVLALGPVLQAVQSWVPETAGEQTRRRARRTLELGAAIGLVGGLCIAVLSPPVSSFLTVGEVRIPIVAAILLGLAFAAEAVAQVAGLAGLVALGGVRHLAWSSIAAALVGLPLFAVLTWWLGVVGAAAALLMVALGTAAYRAWHVIRLARLADQSDHRPAE</sequence>
<evidence type="ECO:0000256" key="4">
    <source>
        <dbReference type="ARBA" id="ARBA00022989"/>
    </source>
</evidence>
<keyword evidence="8" id="KW-1185">Reference proteome</keyword>
<keyword evidence="3 6" id="KW-0812">Transmembrane</keyword>
<feature type="transmembrane region" description="Helical" evidence="6">
    <location>
        <begin position="46"/>
        <end position="70"/>
    </location>
</feature>
<feature type="transmembrane region" description="Helical" evidence="6">
    <location>
        <begin position="146"/>
        <end position="169"/>
    </location>
</feature>
<evidence type="ECO:0000256" key="3">
    <source>
        <dbReference type="ARBA" id="ARBA00022692"/>
    </source>
</evidence>
<feature type="transmembrane region" description="Helical" evidence="6">
    <location>
        <begin position="117"/>
        <end position="139"/>
    </location>
</feature>
<feature type="transmembrane region" description="Helical" evidence="6">
    <location>
        <begin position="12"/>
        <end position="40"/>
    </location>
</feature>
<dbReference type="InterPro" id="IPR050833">
    <property type="entry name" value="Poly_Biosynth_Transport"/>
</dbReference>
<dbReference type="PANTHER" id="PTHR30250">
    <property type="entry name" value="PST FAMILY PREDICTED COLANIC ACID TRANSPORTER"/>
    <property type="match status" value="1"/>
</dbReference>
<feature type="transmembrane region" description="Helical" evidence="6">
    <location>
        <begin position="293"/>
        <end position="313"/>
    </location>
</feature>
<evidence type="ECO:0000256" key="6">
    <source>
        <dbReference type="SAM" id="Phobius"/>
    </source>
</evidence>
<reference evidence="8" key="1">
    <citation type="submission" date="2019-09" db="EMBL/GenBank/DDBJ databases">
        <title>Mumia zhuanghuii sp. nov. isolated from the intestinal contents of plateau pika (Ochotona curzoniae) in the Qinghai-Tibet plateau of China.</title>
        <authorList>
            <person name="Tian Z."/>
        </authorList>
    </citation>
    <scope>NUCLEOTIDE SEQUENCE [LARGE SCALE GENOMIC DNA]</scope>
    <source>
        <strain evidence="8">L-031</strain>
    </source>
</reference>
<keyword evidence="4 6" id="KW-1133">Transmembrane helix</keyword>
<name>A0A5J6L1Y9_9MICO</name>
<accession>A0A5J6L1Y9</accession>
<evidence type="ECO:0000313" key="7">
    <source>
        <dbReference type="EMBL" id="QEW02480.1"/>
    </source>
</evidence>
<dbReference type="EMBL" id="CP044232">
    <property type="protein sequence ID" value="QEW02480.1"/>
    <property type="molecule type" value="Genomic_DNA"/>
</dbReference>
<feature type="transmembrane region" description="Helical" evidence="6">
    <location>
        <begin position="325"/>
        <end position="351"/>
    </location>
</feature>